<keyword evidence="5" id="KW-0732">Signal</keyword>
<feature type="disulfide bond" evidence="4">
    <location>
        <begin position="249"/>
        <end position="263"/>
    </location>
</feature>
<sequence>MGLLRIANLANCLLLTASVTQAAISDPTQQLGGNSPWFPGPDVNDIPYEVPDGCSVDMAAFVSRHASRYPDPGAYNGWVALAEKIHAAQFTATGDYSFISPWKPVLRNPAVEISDISIGGYKELYDMGVSYRWRYPDFYTENTPFSVFANQYPAAPRVVNSARLFARGYLGPNSTYGDVYVLKSNVPESIANSLAPSDSCHTYSDNGGGDNLTTWNNLYLPAVTKRINSHLHGNLTFTDSDVTNFPYLCGFETQITGRRSPWCNIFTDDELRKYEYAQDLRYYYGSGPGSGKNYTLMQPVLNAIVQRLVDGPNKTYVNSNGQSWTPGPLIPMFTNDGQINQLASEIGVFDQQKPLPSTKIPNDQVSTLRYFCDHRHYVTMRGTINFERLTCSNKKYVRITLNDAVYPVPSCQNGPGKSCPLESYAALIAQKSQSQGSFVQTCGLRNSTAAGKTNTATFLVDNALSWEYVVKP</sequence>
<feature type="disulfide bond" evidence="4">
    <location>
        <begin position="54"/>
        <end position="391"/>
    </location>
</feature>
<evidence type="ECO:0000313" key="6">
    <source>
        <dbReference type="EMBL" id="CAD0100686.1"/>
    </source>
</evidence>
<dbReference type="PANTHER" id="PTHR20963">
    <property type="entry name" value="MULTIPLE INOSITOL POLYPHOSPHATE PHOSPHATASE-RELATED"/>
    <property type="match status" value="1"/>
</dbReference>
<feature type="non-terminal residue" evidence="6">
    <location>
        <position position="472"/>
    </location>
</feature>
<comment type="caution">
    <text evidence="6">The sequence shown here is derived from an EMBL/GenBank/DDBJ whole genome shotgun (WGS) entry which is preliminary data.</text>
</comment>
<feature type="signal peptide" evidence="5">
    <location>
        <begin position="1"/>
        <end position="22"/>
    </location>
</feature>
<evidence type="ECO:0008006" key="8">
    <source>
        <dbReference type="Google" id="ProtNLM"/>
    </source>
</evidence>
<feature type="active site" description="Nucleophile" evidence="3">
    <location>
        <position position="65"/>
    </location>
</feature>
<feature type="active site" description="Proton donor" evidence="3">
    <location>
        <position position="336"/>
    </location>
</feature>
<name>A0A9N8K6L1_9PEZI</name>
<evidence type="ECO:0000313" key="7">
    <source>
        <dbReference type="Proteomes" id="UP000714618"/>
    </source>
</evidence>
<dbReference type="GO" id="GO:0009277">
    <property type="term" value="C:fungal-type cell wall"/>
    <property type="evidence" value="ECO:0007669"/>
    <property type="project" value="TreeGrafter"/>
</dbReference>
<feature type="chain" id="PRO_5040133761" description="3-phytase" evidence="5">
    <location>
        <begin position="23"/>
        <end position="472"/>
    </location>
</feature>
<reference evidence="6" key="1">
    <citation type="submission" date="2020-06" db="EMBL/GenBank/DDBJ databases">
        <authorList>
            <person name="Onetto C."/>
        </authorList>
    </citation>
    <scope>NUCLEOTIDE SEQUENCE</scope>
</reference>
<keyword evidence="1" id="KW-0378">Hydrolase</keyword>
<dbReference type="EMBL" id="CAIJEO010000012">
    <property type="protein sequence ID" value="CAD0100686.1"/>
    <property type="molecule type" value="Genomic_DNA"/>
</dbReference>
<accession>A0A9N8K6L1</accession>
<evidence type="ECO:0000256" key="5">
    <source>
        <dbReference type="SAM" id="SignalP"/>
    </source>
</evidence>
<evidence type="ECO:0000256" key="4">
    <source>
        <dbReference type="PIRSR" id="PIRSR000894-2"/>
    </source>
</evidence>
<proteinExistence type="predicted"/>
<dbReference type="InterPro" id="IPR000560">
    <property type="entry name" value="His_Pase_clade-2"/>
</dbReference>
<dbReference type="InterPro" id="IPR016274">
    <property type="entry name" value="Histidine_acid_Pase_euk"/>
</dbReference>
<keyword evidence="4" id="KW-1015">Disulfide bond</keyword>
<evidence type="ECO:0000256" key="2">
    <source>
        <dbReference type="ARBA" id="ARBA00023180"/>
    </source>
</evidence>
<organism evidence="6 7">
    <name type="scientific">Aureobasidium mustum</name>
    <dbReference type="NCBI Taxonomy" id="2773714"/>
    <lineage>
        <taxon>Eukaryota</taxon>
        <taxon>Fungi</taxon>
        <taxon>Dikarya</taxon>
        <taxon>Ascomycota</taxon>
        <taxon>Pezizomycotina</taxon>
        <taxon>Dothideomycetes</taxon>
        <taxon>Dothideomycetidae</taxon>
        <taxon>Dothideales</taxon>
        <taxon>Saccotheciaceae</taxon>
        <taxon>Aureobasidium</taxon>
    </lineage>
</organism>
<dbReference type="SUPFAM" id="SSF53254">
    <property type="entry name" value="Phosphoglycerate mutase-like"/>
    <property type="match status" value="1"/>
</dbReference>
<gene>
    <name evidence="6" type="ORF">AWRI4233_LOCUS9511</name>
</gene>
<dbReference type="Proteomes" id="UP000714618">
    <property type="component" value="Unassembled WGS sequence"/>
</dbReference>
<dbReference type="CDD" id="cd07061">
    <property type="entry name" value="HP_HAP_like"/>
    <property type="match status" value="1"/>
</dbReference>
<feature type="disulfide bond" evidence="4">
    <location>
        <begin position="411"/>
        <end position="419"/>
    </location>
</feature>
<evidence type="ECO:0000256" key="1">
    <source>
        <dbReference type="ARBA" id="ARBA00022801"/>
    </source>
</evidence>
<dbReference type="AlphaFoldDB" id="A0A9N8K6L1"/>
<keyword evidence="7" id="KW-1185">Reference proteome</keyword>
<dbReference type="PIRSF" id="PIRSF000894">
    <property type="entry name" value="Acid_phosphatase"/>
    <property type="match status" value="1"/>
</dbReference>
<dbReference type="PANTHER" id="PTHR20963:SF23">
    <property type="entry name" value="3-PHYTASE"/>
    <property type="match status" value="1"/>
</dbReference>
<evidence type="ECO:0000256" key="3">
    <source>
        <dbReference type="PIRSR" id="PIRSR000894-1"/>
    </source>
</evidence>
<dbReference type="GO" id="GO:0003993">
    <property type="term" value="F:acid phosphatase activity"/>
    <property type="evidence" value="ECO:0007669"/>
    <property type="project" value="TreeGrafter"/>
</dbReference>
<keyword evidence="2" id="KW-0325">Glycoprotein</keyword>
<dbReference type="OrthoDB" id="6509975at2759"/>
<dbReference type="InterPro" id="IPR029033">
    <property type="entry name" value="His_PPase_superfam"/>
</dbReference>
<protein>
    <recommendedName>
        <fullName evidence="8">3-phytase</fullName>
    </recommendedName>
</protein>
<dbReference type="Gene3D" id="3.40.50.1240">
    <property type="entry name" value="Phosphoglycerate mutase-like"/>
    <property type="match status" value="1"/>
</dbReference>
<dbReference type="Pfam" id="PF00328">
    <property type="entry name" value="His_Phos_2"/>
    <property type="match status" value="1"/>
</dbReference>